<gene>
    <name evidence="2" type="ORF">GYA55_10600</name>
</gene>
<dbReference type="Gene3D" id="3.30.60.30">
    <property type="match status" value="1"/>
</dbReference>
<name>A0A7X9IM28_9DELT</name>
<organism evidence="2 3">
    <name type="scientific">SAR324 cluster bacterium</name>
    <dbReference type="NCBI Taxonomy" id="2024889"/>
    <lineage>
        <taxon>Bacteria</taxon>
        <taxon>Deltaproteobacteria</taxon>
        <taxon>SAR324 cluster</taxon>
    </lineage>
</organism>
<evidence type="ECO:0000256" key="1">
    <source>
        <dbReference type="SAM" id="SignalP"/>
    </source>
</evidence>
<evidence type="ECO:0008006" key="4">
    <source>
        <dbReference type="Google" id="ProtNLM"/>
    </source>
</evidence>
<accession>A0A7X9IM28</accession>
<evidence type="ECO:0000313" key="3">
    <source>
        <dbReference type="Proteomes" id="UP000524246"/>
    </source>
</evidence>
<feature type="signal peptide" evidence="1">
    <location>
        <begin position="1"/>
        <end position="21"/>
    </location>
</feature>
<protein>
    <recommendedName>
        <fullName evidence="4">Kazal-like domain-containing protein</fullName>
    </recommendedName>
</protein>
<dbReference type="InterPro" id="IPR036058">
    <property type="entry name" value="Kazal_dom_sf"/>
</dbReference>
<feature type="chain" id="PRO_5031358168" description="Kazal-like domain-containing protein" evidence="1">
    <location>
        <begin position="22"/>
        <end position="100"/>
    </location>
</feature>
<dbReference type="PROSITE" id="PS51257">
    <property type="entry name" value="PROKAR_LIPOPROTEIN"/>
    <property type="match status" value="1"/>
</dbReference>
<dbReference type="Proteomes" id="UP000524246">
    <property type="component" value="Unassembled WGS sequence"/>
</dbReference>
<dbReference type="EMBL" id="JAAZON010000480">
    <property type="protein sequence ID" value="NMC63600.1"/>
    <property type="molecule type" value="Genomic_DNA"/>
</dbReference>
<proteinExistence type="predicted"/>
<keyword evidence="1" id="KW-0732">Signal</keyword>
<dbReference type="SUPFAM" id="SSF100895">
    <property type="entry name" value="Kazal-type serine protease inhibitors"/>
    <property type="match status" value="1"/>
</dbReference>
<reference evidence="2 3" key="1">
    <citation type="journal article" date="2020" name="Biotechnol. Biofuels">
        <title>New insights from the biogas microbiome by comprehensive genome-resolved metagenomics of nearly 1600 species originating from multiple anaerobic digesters.</title>
        <authorList>
            <person name="Campanaro S."/>
            <person name="Treu L."/>
            <person name="Rodriguez-R L.M."/>
            <person name="Kovalovszki A."/>
            <person name="Ziels R.M."/>
            <person name="Maus I."/>
            <person name="Zhu X."/>
            <person name="Kougias P.G."/>
            <person name="Basile A."/>
            <person name="Luo G."/>
            <person name="Schluter A."/>
            <person name="Konstantinidis K.T."/>
            <person name="Angelidaki I."/>
        </authorList>
    </citation>
    <scope>NUCLEOTIDE SEQUENCE [LARGE SCALE GENOMIC DNA]</scope>
    <source>
        <strain evidence="2">AS27yjCOA_65</strain>
    </source>
</reference>
<sequence length="100" mass="10378">MRRNSALKFSLAVLATLTLFGCSGGGGSSCTSNAECSETEFCKLEIGTCGTSSASGSCQELPQTCTNEQVPVCSCEKLTFFNECWADAAGQSIQAKGECP</sequence>
<comment type="caution">
    <text evidence="2">The sequence shown here is derived from an EMBL/GenBank/DDBJ whole genome shotgun (WGS) entry which is preliminary data.</text>
</comment>
<dbReference type="AlphaFoldDB" id="A0A7X9IM28"/>
<evidence type="ECO:0000313" key="2">
    <source>
        <dbReference type="EMBL" id="NMC63600.1"/>
    </source>
</evidence>